<dbReference type="Proteomes" id="UP000438760">
    <property type="component" value="Unassembled WGS sequence"/>
</dbReference>
<dbReference type="OrthoDB" id="1445053at2"/>
<keyword evidence="1" id="KW-0472">Membrane</keyword>
<evidence type="ECO:0000256" key="1">
    <source>
        <dbReference type="SAM" id="Phobius"/>
    </source>
</evidence>
<reference evidence="2 3" key="1">
    <citation type="submission" date="2019-11" db="EMBL/GenBank/DDBJ databases">
        <title>Genome of Strain BIT-d1.</title>
        <authorList>
            <person name="Yang Y."/>
        </authorList>
    </citation>
    <scope>NUCLEOTIDE SEQUENCE [LARGE SCALE GENOMIC DNA]</scope>
    <source>
        <strain evidence="2 3">BIT-d1</strain>
    </source>
</reference>
<proteinExistence type="predicted"/>
<accession>A0A6I3LG94</accession>
<dbReference type="EMBL" id="WMJX01000001">
    <property type="protein sequence ID" value="MTG96566.1"/>
    <property type="molecule type" value="Genomic_DNA"/>
</dbReference>
<gene>
    <name evidence="2" type="ORF">GJV76_00160</name>
</gene>
<keyword evidence="1" id="KW-0812">Transmembrane</keyword>
<dbReference type="RefSeq" id="WP_155090623.1">
    <property type="nucleotide sequence ID" value="NZ_CP102754.1"/>
</dbReference>
<name>A0A6I3LG94_9FLAO</name>
<keyword evidence="3" id="KW-1185">Reference proteome</keyword>
<feature type="transmembrane region" description="Helical" evidence="1">
    <location>
        <begin position="300"/>
        <end position="321"/>
    </location>
</feature>
<sequence>MGDSNNHKSQDLDEIDLKYLKESAVSLFDTVGFGIFRLIRLVLSYWYLFTLAIIIGVGLGYYKESNIPEKALEEQVSNVQKDIQKYSILISPKVESVDYLKYLVSSNFKNTFSSQELLSSRLIGVDDIYNWLSKDSSYVKTLALIGTNLNSHEDLIQNYATSKNYHYQDLRIEVNSDFEINRFVEELQNYFDSLPLFKKKLELAKQGLLLKQIEYCKDLERINHALDIVKNGNKLSLDSESRILSLVKFKHELLELIQDNEFELLESDHVVYLLGVVKDERELDKHYVGNVVKEASKNKMIMYSLFLILLVFIGLGVYKLYTHYSNRK</sequence>
<protein>
    <submittedName>
        <fullName evidence="2">Uncharacterized protein</fullName>
    </submittedName>
</protein>
<comment type="caution">
    <text evidence="2">The sequence shown here is derived from an EMBL/GenBank/DDBJ whole genome shotgun (WGS) entry which is preliminary data.</text>
</comment>
<evidence type="ECO:0000313" key="2">
    <source>
        <dbReference type="EMBL" id="MTG96566.1"/>
    </source>
</evidence>
<feature type="transmembrane region" description="Helical" evidence="1">
    <location>
        <begin position="44"/>
        <end position="62"/>
    </location>
</feature>
<evidence type="ECO:0000313" key="3">
    <source>
        <dbReference type="Proteomes" id="UP000438760"/>
    </source>
</evidence>
<dbReference type="AlphaFoldDB" id="A0A6I3LG94"/>
<organism evidence="2 3">
    <name type="scientific">Myroides albus</name>
    <dbReference type="NCBI Taxonomy" id="2562892"/>
    <lineage>
        <taxon>Bacteria</taxon>
        <taxon>Pseudomonadati</taxon>
        <taxon>Bacteroidota</taxon>
        <taxon>Flavobacteriia</taxon>
        <taxon>Flavobacteriales</taxon>
        <taxon>Flavobacteriaceae</taxon>
        <taxon>Myroides</taxon>
    </lineage>
</organism>
<keyword evidence="1" id="KW-1133">Transmembrane helix</keyword>